<dbReference type="AlphaFoldDB" id="A0A6G5AH11"/>
<proteinExistence type="predicted"/>
<keyword evidence="1" id="KW-0812">Transmembrane</keyword>
<name>A0A6G5AH11_RHIMP</name>
<keyword evidence="1" id="KW-0472">Membrane</keyword>
<evidence type="ECO:0000256" key="1">
    <source>
        <dbReference type="SAM" id="Phobius"/>
    </source>
</evidence>
<sequence>MYIYFSMVEAILCSENPTPGHLVIGQTDYLHSSSREYNPWSQQRHNIRMQLPKISENSEFLLLNHCYQVPKYVIRVQLSFVTASKGFSSCCNQHRHPTIGLSIFLIMAVRVCCLLFALVYLSIIGVLQSGWLVLYMLNSETAQDTKQG</sequence>
<dbReference type="EMBL" id="GIKN01007280">
    <property type="protein sequence ID" value="NIE49553.1"/>
    <property type="molecule type" value="Transcribed_RNA"/>
</dbReference>
<reference evidence="2" key="1">
    <citation type="submission" date="2020-03" db="EMBL/GenBank/DDBJ databases">
        <title>A transcriptome and proteome of the tick Rhipicephalus microplus shaped by the genetic composition of its hosts and developmental stage.</title>
        <authorList>
            <person name="Garcia G.R."/>
            <person name="Ribeiro J.M.C."/>
            <person name="Maruyama S.R."/>
            <person name="Gardinasse L.G."/>
            <person name="Nelson K."/>
            <person name="Ferreira B.R."/>
            <person name="Andrade T.G."/>
            <person name="Santos I.K.F.M."/>
        </authorList>
    </citation>
    <scope>NUCLEOTIDE SEQUENCE</scope>
    <source>
        <strain evidence="2">NSGR</strain>
        <tissue evidence="2">Salivary glands</tissue>
    </source>
</reference>
<feature type="transmembrane region" description="Helical" evidence="1">
    <location>
        <begin position="103"/>
        <end position="127"/>
    </location>
</feature>
<organism evidence="2">
    <name type="scientific">Rhipicephalus microplus</name>
    <name type="common">Cattle tick</name>
    <name type="synonym">Boophilus microplus</name>
    <dbReference type="NCBI Taxonomy" id="6941"/>
    <lineage>
        <taxon>Eukaryota</taxon>
        <taxon>Metazoa</taxon>
        <taxon>Ecdysozoa</taxon>
        <taxon>Arthropoda</taxon>
        <taxon>Chelicerata</taxon>
        <taxon>Arachnida</taxon>
        <taxon>Acari</taxon>
        <taxon>Parasitiformes</taxon>
        <taxon>Ixodida</taxon>
        <taxon>Ixodoidea</taxon>
        <taxon>Ixodidae</taxon>
        <taxon>Rhipicephalinae</taxon>
        <taxon>Rhipicephalus</taxon>
        <taxon>Boophilus</taxon>
    </lineage>
</organism>
<keyword evidence="1" id="KW-1133">Transmembrane helix</keyword>
<accession>A0A6G5AH11</accession>
<protein>
    <submittedName>
        <fullName evidence="2">Uncharacterized protein</fullName>
    </submittedName>
</protein>
<evidence type="ECO:0000313" key="2">
    <source>
        <dbReference type="EMBL" id="NIE49553.1"/>
    </source>
</evidence>